<evidence type="ECO:0000313" key="7">
    <source>
        <dbReference type="EMBL" id="GLB36364.1"/>
    </source>
</evidence>
<evidence type="ECO:0000256" key="4">
    <source>
        <dbReference type="ARBA" id="ARBA00023136"/>
    </source>
</evidence>
<keyword evidence="2 5" id="KW-0812">Transmembrane</keyword>
<dbReference type="OrthoDB" id="408954at2759"/>
<keyword evidence="4 5" id="KW-0472">Membrane</keyword>
<evidence type="ECO:0000259" key="6">
    <source>
        <dbReference type="Pfam" id="PF04116"/>
    </source>
</evidence>
<evidence type="ECO:0000256" key="5">
    <source>
        <dbReference type="SAM" id="Phobius"/>
    </source>
</evidence>
<name>A0A9P3PJ29_LYOSH</name>
<dbReference type="InterPro" id="IPR006694">
    <property type="entry name" value="Fatty_acid_hydroxylase"/>
</dbReference>
<dbReference type="EMBL" id="BRPK01000003">
    <property type="protein sequence ID" value="GLB36364.1"/>
    <property type="molecule type" value="Genomic_DNA"/>
</dbReference>
<gene>
    <name evidence="7" type="ORF">LshimejAT787_0306520</name>
</gene>
<dbReference type="GO" id="GO:0005506">
    <property type="term" value="F:iron ion binding"/>
    <property type="evidence" value="ECO:0007669"/>
    <property type="project" value="InterPro"/>
</dbReference>
<dbReference type="GO" id="GO:0008610">
    <property type="term" value="P:lipid biosynthetic process"/>
    <property type="evidence" value="ECO:0007669"/>
    <property type="project" value="InterPro"/>
</dbReference>
<dbReference type="Proteomes" id="UP001063166">
    <property type="component" value="Unassembled WGS sequence"/>
</dbReference>
<sequence length="249" mass="28404">MTIPSVWKHLVLHYSPATLEFFGTSIVQLIFFWGISTIYISLPYIFPTFSARHKLQKQEKQPTPSELRDCFMVVSRNQVVSTLLQLGLLQLDSFFGKPPSYRFDAALPDLVEIVRDVAVGIFIREILFYYTHRLFHHPTVYPVIHKPHHRFTAPVALSAQYASITEHLLANILPVALPLMLIRSHIVTFWVFLAVELAETTTVHSGYDFFAGSAMKHDAHHEKFMVNFGTVGLLDWVHGTDGNVKTKKS</sequence>
<keyword evidence="3 5" id="KW-1133">Transmembrane helix</keyword>
<dbReference type="AlphaFoldDB" id="A0A9P3PJ29"/>
<evidence type="ECO:0000256" key="2">
    <source>
        <dbReference type="ARBA" id="ARBA00022692"/>
    </source>
</evidence>
<dbReference type="InterPro" id="IPR050307">
    <property type="entry name" value="Sterol_Desaturase_Related"/>
</dbReference>
<organism evidence="7 8">
    <name type="scientific">Lyophyllum shimeji</name>
    <name type="common">Hon-shimeji</name>
    <name type="synonym">Tricholoma shimeji</name>
    <dbReference type="NCBI Taxonomy" id="47721"/>
    <lineage>
        <taxon>Eukaryota</taxon>
        <taxon>Fungi</taxon>
        <taxon>Dikarya</taxon>
        <taxon>Basidiomycota</taxon>
        <taxon>Agaricomycotina</taxon>
        <taxon>Agaricomycetes</taxon>
        <taxon>Agaricomycetidae</taxon>
        <taxon>Agaricales</taxon>
        <taxon>Tricholomatineae</taxon>
        <taxon>Lyophyllaceae</taxon>
        <taxon>Lyophyllum</taxon>
    </lineage>
</organism>
<feature type="domain" description="Fatty acid hydroxylase" evidence="6">
    <location>
        <begin position="118"/>
        <end position="240"/>
    </location>
</feature>
<protein>
    <submittedName>
        <fullName evidence="7">Sterol desaturase family protein</fullName>
    </submittedName>
</protein>
<feature type="transmembrane region" description="Helical" evidence="5">
    <location>
        <begin position="26"/>
        <end position="46"/>
    </location>
</feature>
<comment type="caution">
    <text evidence="7">The sequence shown here is derived from an EMBL/GenBank/DDBJ whole genome shotgun (WGS) entry which is preliminary data.</text>
</comment>
<dbReference type="Pfam" id="PF04116">
    <property type="entry name" value="FA_hydroxylase"/>
    <property type="match status" value="1"/>
</dbReference>
<keyword evidence="8" id="KW-1185">Reference proteome</keyword>
<dbReference type="GO" id="GO:0016020">
    <property type="term" value="C:membrane"/>
    <property type="evidence" value="ECO:0007669"/>
    <property type="project" value="UniProtKB-SubCell"/>
</dbReference>
<reference evidence="7" key="1">
    <citation type="submission" date="2022-07" db="EMBL/GenBank/DDBJ databases">
        <title>The genome of Lyophyllum shimeji provides insight into the initial evolution of ectomycorrhizal fungal genome.</title>
        <authorList>
            <person name="Kobayashi Y."/>
            <person name="Shibata T."/>
            <person name="Hirakawa H."/>
            <person name="Shigenobu S."/>
            <person name="Nishiyama T."/>
            <person name="Yamada A."/>
            <person name="Hasebe M."/>
            <person name="Kawaguchi M."/>
        </authorList>
    </citation>
    <scope>NUCLEOTIDE SEQUENCE</scope>
    <source>
        <strain evidence="7">AT787</strain>
    </source>
</reference>
<dbReference type="GO" id="GO:0016491">
    <property type="term" value="F:oxidoreductase activity"/>
    <property type="evidence" value="ECO:0007669"/>
    <property type="project" value="InterPro"/>
</dbReference>
<evidence type="ECO:0000256" key="1">
    <source>
        <dbReference type="ARBA" id="ARBA00004370"/>
    </source>
</evidence>
<evidence type="ECO:0000256" key="3">
    <source>
        <dbReference type="ARBA" id="ARBA00022989"/>
    </source>
</evidence>
<comment type="subcellular location">
    <subcellularLocation>
        <location evidence="1">Membrane</location>
    </subcellularLocation>
</comment>
<dbReference type="PANTHER" id="PTHR11863">
    <property type="entry name" value="STEROL DESATURASE"/>
    <property type="match status" value="1"/>
</dbReference>
<proteinExistence type="predicted"/>
<accession>A0A9P3PJ29</accession>
<evidence type="ECO:0000313" key="8">
    <source>
        <dbReference type="Proteomes" id="UP001063166"/>
    </source>
</evidence>